<evidence type="ECO:0000256" key="4">
    <source>
        <dbReference type="ARBA" id="ARBA00022840"/>
    </source>
</evidence>
<dbReference type="Gene3D" id="3.40.1190.10">
    <property type="entry name" value="Mur-like, catalytic domain"/>
    <property type="match status" value="1"/>
</dbReference>
<dbReference type="GO" id="GO:0005739">
    <property type="term" value="C:mitochondrion"/>
    <property type="evidence" value="ECO:0007669"/>
    <property type="project" value="TreeGrafter"/>
</dbReference>
<dbReference type="EMBL" id="MCGN01000003">
    <property type="protein sequence ID" value="ORY98803.1"/>
    <property type="molecule type" value="Genomic_DNA"/>
</dbReference>
<sequence length="224" mass="24627">MPLSIIIPKWILGWSVSIGCWKPWSILKDFHINIVHVAGTNGKDLYARTYQHVVTVNAIIRATSFEQLVATALCIFRDAYVRWAVIEVGLRGILDVTNVIACPDMTIITTLAMDQVAVLGNAVQSIADAKAGIMKCDCPAVLAPQGDPVAYLTVQTEAQCHGAHVVPTPASWIDPRTRACRVHVFGQDIELTIAMRGYYQRENAAVDVTALAWFVKRDRRGLDG</sequence>
<comment type="caution">
    <text evidence="5">The sequence shown here is derived from an EMBL/GenBank/DDBJ whole genome shotgun (WGS) entry which is preliminary data.</text>
</comment>
<dbReference type="InterPro" id="IPR001645">
    <property type="entry name" value="Folylpolyglutamate_synth"/>
</dbReference>
<evidence type="ECO:0000256" key="3">
    <source>
        <dbReference type="ARBA" id="ARBA00022741"/>
    </source>
</evidence>
<dbReference type="InterPro" id="IPR036565">
    <property type="entry name" value="Mur-like_cat_sf"/>
</dbReference>
<keyword evidence="3" id="KW-0547">Nucleotide-binding</keyword>
<dbReference type="Proteomes" id="UP000242180">
    <property type="component" value="Unassembled WGS sequence"/>
</dbReference>
<evidence type="ECO:0000256" key="2">
    <source>
        <dbReference type="ARBA" id="ARBA00022598"/>
    </source>
</evidence>
<dbReference type="InParanoid" id="A0A1X2HI83"/>
<organism evidence="5 6">
    <name type="scientific">Syncephalastrum racemosum</name>
    <name type="common">Filamentous fungus</name>
    <dbReference type="NCBI Taxonomy" id="13706"/>
    <lineage>
        <taxon>Eukaryota</taxon>
        <taxon>Fungi</taxon>
        <taxon>Fungi incertae sedis</taxon>
        <taxon>Mucoromycota</taxon>
        <taxon>Mucoromycotina</taxon>
        <taxon>Mucoromycetes</taxon>
        <taxon>Mucorales</taxon>
        <taxon>Syncephalastraceae</taxon>
        <taxon>Syncephalastrum</taxon>
    </lineage>
</organism>
<evidence type="ECO:0000256" key="1">
    <source>
        <dbReference type="ARBA" id="ARBA00008276"/>
    </source>
</evidence>
<dbReference type="SUPFAM" id="SSF53623">
    <property type="entry name" value="MurD-like peptide ligases, catalytic domain"/>
    <property type="match status" value="1"/>
</dbReference>
<dbReference type="PANTHER" id="PTHR11136:SF0">
    <property type="entry name" value="DIHYDROFOLATE SYNTHETASE-RELATED"/>
    <property type="match status" value="1"/>
</dbReference>
<gene>
    <name evidence="5" type="ORF">BCR43DRAFT_543879</name>
</gene>
<proteinExistence type="inferred from homology"/>
<dbReference type="GO" id="GO:0008841">
    <property type="term" value="F:dihydrofolate synthase activity"/>
    <property type="evidence" value="ECO:0007669"/>
    <property type="project" value="TreeGrafter"/>
</dbReference>
<dbReference type="GO" id="GO:0004326">
    <property type="term" value="F:tetrahydrofolylpolyglutamate synthase activity"/>
    <property type="evidence" value="ECO:0007669"/>
    <property type="project" value="InterPro"/>
</dbReference>
<keyword evidence="6" id="KW-1185">Reference proteome</keyword>
<protein>
    <submittedName>
        <fullName evidence="5">Mur ligase</fullName>
    </submittedName>
</protein>
<accession>A0A1X2HI83</accession>
<dbReference type="OrthoDB" id="5212574at2759"/>
<evidence type="ECO:0000313" key="5">
    <source>
        <dbReference type="EMBL" id="ORY98803.1"/>
    </source>
</evidence>
<name>A0A1X2HI83_SYNRA</name>
<dbReference type="GO" id="GO:0005524">
    <property type="term" value="F:ATP binding"/>
    <property type="evidence" value="ECO:0007669"/>
    <property type="project" value="UniProtKB-KW"/>
</dbReference>
<dbReference type="GO" id="GO:0005829">
    <property type="term" value="C:cytosol"/>
    <property type="evidence" value="ECO:0007669"/>
    <property type="project" value="TreeGrafter"/>
</dbReference>
<keyword evidence="4" id="KW-0067">ATP-binding</keyword>
<dbReference type="STRING" id="13706.A0A1X2HI83"/>
<evidence type="ECO:0000313" key="6">
    <source>
        <dbReference type="Proteomes" id="UP000242180"/>
    </source>
</evidence>
<reference evidence="5 6" key="1">
    <citation type="submission" date="2016-07" db="EMBL/GenBank/DDBJ databases">
        <title>Pervasive Adenine N6-methylation of Active Genes in Fungi.</title>
        <authorList>
            <consortium name="DOE Joint Genome Institute"/>
            <person name="Mondo S.J."/>
            <person name="Dannebaum R.O."/>
            <person name="Kuo R.C."/>
            <person name="Labutti K."/>
            <person name="Haridas S."/>
            <person name="Kuo A."/>
            <person name="Salamov A."/>
            <person name="Ahrendt S.R."/>
            <person name="Lipzen A."/>
            <person name="Sullivan W."/>
            <person name="Andreopoulos W.B."/>
            <person name="Clum A."/>
            <person name="Lindquist E."/>
            <person name="Daum C."/>
            <person name="Ramamoorthy G.K."/>
            <person name="Gryganskyi A."/>
            <person name="Culley D."/>
            <person name="Magnuson J.K."/>
            <person name="James T.Y."/>
            <person name="O'Malley M.A."/>
            <person name="Stajich J.E."/>
            <person name="Spatafora J.W."/>
            <person name="Visel A."/>
            <person name="Grigoriev I.V."/>
        </authorList>
    </citation>
    <scope>NUCLEOTIDE SEQUENCE [LARGE SCALE GENOMIC DNA]</scope>
    <source>
        <strain evidence="5 6">NRRL 2496</strain>
    </source>
</reference>
<keyword evidence="2 5" id="KW-0436">Ligase</keyword>
<dbReference type="AlphaFoldDB" id="A0A1X2HI83"/>
<dbReference type="PANTHER" id="PTHR11136">
    <property type="entry name" value="FOLYLPOLYGLUTAMATE SYNTHASE-RELATED"/>
    <property type="match status" value="1"/>
</dbReference>
<comment type="similarity">
    <text evidence="1">Belongs to the folylpolyglutamate synthase family.</text>
</comment>